<dbReference type="Pfam" id="PF08676">
    <property type="entry name" value="MutL_C"/>
    <property type="match status" value="1"/>
</dbReference>
<accession>A0A645AUL8</accession>
<dbReference type="InterPro" id="IPR014790">
    <property type="entry name" value="MutL_C"/>
</dbReference>
<dbReference type="GO" id="GO:0006298">
    <property type="term" value="P:mismatch repair"/>
    <property type="evidence" value="ECO:0007669"/>
    <property type="project" value="InterPro"/>
</dbReference>
<evidence type="ECO:0000259" key="1">
    <source>
        <dbReference type="SMART" id="SM00853"/>
    </source>
</evidence>
<proteinExistence type="predicted"/>
<gene>
    <name evidence="2" type="primary">mutL_28</name>
    <name evidence="2" type="ORF">SDC9_102789</name>
</gene>
<reference evidence="2" key="1">
    <citation type="submission" date="2019-08" db="EMBL/GenBank/DDBJ databases">
        <authorList>
            <person name="Kucharzyk K."/>
            <person name="Murdoch R.W."/>
            <person name="Higgins S."/>
            <person name="Loffler F."/>
        </authorList>
    </citation>
    <scope>NUCLEOTIDE SEQUENCE</scope>
</reference>
<dbReference type="InterPro" id="IPR037198">
    <property type="entry name" value="MutL_C_sf"/>
</dbReference>
<dbReference type="AlphaFoldDB" id="A0A645AUL8"/>
<organism evidence="2">
    <name type="scientific">bioreactor metagenome</name>
    <dbReference type="NCBI Taxonomy" id="1076179"/>
    <lineage>
        <taxon>unclassified sequences</taxon>
        <taxon>metagenomes</taxon>
        <taxon>ecological metagenomes</taxon>
    </lineage>
</organism>
<dbReference type="Gene3D" id="3.30.1540.20">
    <property type="entry name" value="MutL, C-terminal domain, dimerisation subdomain"/>
    <property type="match status" value="1"/>
</dbReference>
<dbReference type="SUPFAM" id="SSF118116">
    <property type="entry name" value="DNA mismatch repair protein MutL"/>
    <property type="match status" value="1"/>
</dbReference>
<sequence length="226" mass="25008">MRKPASVIDIDQQFHNFDQVNHYGIKEEPGIIFSEPGLSQKPILQIAGRYIATTIKSGLILVDIYRSRERVLYERYLSILSAGNSMTRQTLFPQEVKVSAATLSILTDNTDTLRLMGFDLSITEESVIVNGLPEGFGELSDDLGPVIDNLTTELSEDGRDFAAKGKERLAAQLARSGAAGRREKLNNLEAQTLVDSLFACNEPNYSPSGKKCFAVIDSGEIEQRFF</sequence>
<feature type="domain" description="MutL C-terminal dimerisation" evidence="1">
    <location>
        <begin position="42"/>
        <end position="185"/>
    </location>
</feature>
<evidence type="ECO:0000313" key="2">
    <source>
        <dbReference type="EMBL" id="MPM55991.1"/>
    </source>
</evidence>
<dbReference type="EMBL" id="VSSQ01015531">
    <property type="protein sequence ID" value="MPM55991.1"/>
    <property type="molecule type" value="Genomic_DNA"/>
</dbReference>
<dbReference type="GO" id="GO:0005524">
    <property type="term" value="F:ATP binding"/>
    <property type="evidence" value="ECO:0007669"/>
    <property type="project" value="InterPro"/>
</dbReference>
<dbReference type="InterPro" id="IPR042120">
    <property type="entry name" value="MutL_C_dimsub"/>
</dbReference>
<dbReference type="InterPro" id="IPR042121">
    <property type="entry name" value="MutL_C_regsub"/>
</dbReference>
<name>A0A645AUL8_9ZZZZ</name>
<comment type="caution">
    <text evidence="2">The sequence shown here is derived from an EMBL/GenBank/DDBJ whole genome shotgun (WGS) entry which is preliminary data.</text>
</comment>
<dbReference type="SMART" id="SM00853">
    <property type="entry name" value="MutL_C"/>
    <property type="match status" value="1"/>
</dbReference>
<dbReference type="Gene3D" id="3.30.1370.100">
    <property type="entry name" value="MutL, C-terminal domain, regulatory subdomain"/>
    <property type="match status" value="1"/>
</dbReference>
<protein>
    <submittedName>
        <fullName evidence="2">DNA mismatch repair protein MutL</fullName>
    </submittedName>
</protein>